<reference evidence="1" key="1">
    <citation type="submission" date="2018-02" db="EMBL/GenBank/DDBJ databases">
        <title>Rhizophora mucronata_Transcriptome.</title>
        <authorList>
            <person name="Meera S.P."/>
            <person name="Sreeshan A."/>
            <person name="Augustine A."/>
        </authorList>
    </citation>
    <scope>NUCLEOTIDE SEQUENCE</scope>
    <source>
        <tissue evidence="1">Leaf</tissue>
    </source>
</reference>
<accession>A0A2P2K3W6</accession>
<evidence type="ECO:0000313" key="1">
    <source>
        <dbReference type="EMBL" id="MBX00426.1"/>
    </source>
</evidence>
<proteinExistence type="predicted"/>
<name>A0A2P2K3W6_RHIMU</name>
<dbReference type="EMBL" id="GGEC01019942">
    <property type="protein sequence ID" value="MBX00426.1"/>
    <property type="molecule type" value="Transcribed_RNA"/>
</dbReference>
<organism evidence="1">
    <name type="scientific">Rhizophora mucronata</name>
    <name type="common">Asiatic mangrove</name>
    <dbReference type="NCBI Taxonomy" id="61149"/>
    <lineage>
        <taxon>Eukaryota</taxon>
        <taxon>Viridiplantae</taxon>
        <taxon>Streptophyta</taxon>
        <taxon>Embryophyta</taxon>
        <taxon>Tracheophyta</taxon>
        <taxon>Spermatophyta</taxon>
        <taxon>Magnoliopsida</taxon>
        <taxon>eudicotyledons</taxon>
        <taxon>Gunneridae</taxon>
        <taxon>Pentapetalae</taxon>
        <taxon>rosids</taxon>
        <taxon>fabids</taxon>
        <taxon>Malpighiales</taxon>
        <taxon>Rhizophoraceae</taxon>
        <taxon>Rhizophora</taxon>
    </lineage>
</organism>
<protein>
    <submittedName>
        <fullName evidence="1">Uncharacterized protein</fullName>
    </submittedName>
</protein>
<sequence>MIISTLGFL</sequence>